<dbReference type="InterPro" id="IPR006130">
    <property type="entry name" value="Asp/Orn_carbamoylTrfase"/>
</dbReference>
<evidence type="ECO:0000256" key="4">
    <source>
        <dbReference type="ARBA" id="ARBA00022679"/>
    </source>
</evidence>
<evidence type="ECO:0000259" key="8">
    <source>
        <dbReference type="Pfam" id="PF02729"/>
    </source>
</evidence>
<feature type="binding site" evidence="6">
    <location>
        <begin position="231"/>
        <end position="232"/>
    </location>
    <ligand>
        <name>L-ornithine</name>
        <dbReference type="ChEBI" id="CHEBI:46911"/>
    </ligand>
</feature>
<evidence type="ECO:0000256" key="5">
    <source>
        <dbReference type="ARBA" id="ARBA00048772"/>
    </source>
</evidence>
<feature type="binding site" evidence="6">
    <location>
        <position position="295"/>
    </location>
    <ligand>
        <name>carbamoyl phosphate</name>
        <dbReference type="ChEBI" id="CHEBI:58228"/>
    </ligand>
</feature>
<dbReference type="HAMAP" id="MF_01109">
    <property type="entry name" value="OTCase"/>
    <property type="match status" value="1"/>
</dbReference>
<dbReference type="PANTHER" id="PTHR45753:SF3">
    <property type="entry name" value="ORNITHINE TRANSCARBAMYLASE, MITOCHONDRIAL"/>
    <property type="match status" value="1"/>
</dbReference>
<protein>
    <recommendedName>
        <fullName evidence="3 6">Ornithine carbamoyltransferase</fullName>
        <shortName evidence="6">OTCase</shortName>
        <ecNumber evidence="3 6">2.1.3.3</ecNumber>
    </recommendedName>
</protein>
<evidence type="ECO:0000256" key="6">
    <source>
        <dbReference type="HAMAP-Rule" id="MF_01109"/>
    </source>
</evidence>
<dbReference type="Pfam" id="PF02729">
    <property type="entry name" value="OTCace_N"/>
    <property type="match status" value="1"/>
</dbReference>
<gene>
    <name evidence="9" type="primary">argF</name>
    <name evidence="9" type="ORF">ENX03_03055</name>
</gene>
<dbReference type="GO" id="GO:0005737">
    <property type="term" value="C:cytoplasm"/>
    <property type="evidence" value="ECO:0007669"/>
    <property type="project" value="UniProtKB-SubCell"/>
</dbReference>
<feature type="binding site" evidence="6">
    <location>
        <begin position="267"/>
        <end position="268"/>
    </location>
    <ligand>
        <name>carbamoyl phosphate</name>
        <dbReference type="ChEBI" id="CHEBI:58228"/>
    </ligand>
</feature>
<reference evidence="9" key="1">
    <citation type="journal article" date="2020" name="mSystems">
        <title>Genome- and Community-Level Interaction Insights into Carbon Utilization and Element Cycling Functions of Hydrothermarchaeota in Hydrothermal Sediment.</title>
        <authorList>
            <person name="Zhou Z."/>
            <person name="Liu Y."/>
            <person name="Xu W."/>
            <person name="Pan J."/>
            <person name="Luo Z.H."/>
            <person name="Li M."/>
        </authorList>
    </citation>
    <scope>NUCLEOTIDE SEQUENCE [LARGE SCALE GENOMIC DNA]</scope>
    <source>
        <strain evidence="9">SpSt-902</strain>
    </source>
</reference>
<evidence type="ECO:0000256" key="1">
    <source>
        <dbReference type="ARBA" id="ARBA00004975"/>
    </source>
</evidence>
<dbReference type="GO" id="GO:0019240">
    <property type="term" value="P:citrulline biosynthetic process"/>
    <property type="evidence" value="ECO:0007669"/>
    <property type="project" value="TreeGrafter"/>
</dbReference>
<feature type="binding site" evidence="6">
    <location>
        <position position="163"/>
    </location>
    <ligand>
        <name>L-ornithine</name>
        <dbReference type="ChEBI" id="CHEBI:46911"/>
    </ligand>
</feature>
<dbReference type="PROSITE" id="PS00097">
    <property type="entry name" value="CARBAMOYLTRANSFERASE"/>
    <property type="match status" value="1"/>
</dbReference>
<feature type="binding site" evidence="6">
    <location>
        <position position="105"/>
    </location>
    <ligand>
        <name>carbamoyl phosphate</name>
        <dbReference type="ChEBI" id="CHEBI:58228"/>
    </ligand>
</feature>
<evidence type="ECO:0000259" key="7">
    <source>
        <dbReference type="Pfam" id="PF00185"/>
    </source>
</evidence>
<name>A0A7C3LRN7_9BACT</name>
<evidence type="ECO:0000256" key="2">
    <source>
        <dbReference type="ARBA" id="ARBA00007805"/>
    </source>
</evidence>
<comment type="pathway">
    <text evidence="1">Amino-acid biosynthesis; L-arginine biosynthesis; L-arginine from L-ornithine and carbamoyl phosphate: step 1/3.</text>
</comment>
<comment type="catalytic activity">
    <reaction evidence="5 6">
        <text>carbamoyl phosphate + L-ornithine = L-citrulline + phosphate + H(+)</text>
        <dbReference type="Rhea" id="RHEA:19513"/>
        <dbReference type="ChEBI" id="CHEBI:15378"/>
        <dbReference type="ChEBI" id="CHEBI:43474"/>
        <dbReference type="ChEBI" id="CHEBI:46911"/>
        <dbReference type="ChEBI" id="CHEBI:57743"/>
        <dbReference type="ChEBI" id="CHEBI:58228"/>
        <dbReference type="EC" id="2.1.3.3"/>
    </reaction>
</comment>
<dbReference type="GO" id="GO:0004585">
    <property type="term" value="F:ornithine carbamoyltransferase activity"/>
    <property type="evidence" value="ECO:0007669"/>
    <property type="project" value="UniProtKB-UniRule"/>
</dbReference>
<dbReference type="InterPro" id="IPR036901">
    <property type="entry name" value="Asp/Orn_carbamoylTrfase_sf"/>
</dbReference>
<dbReference type="Pfam" id="PF00185">
    <property type="entry name" value="OTCace"/>
    <property type="match status" value="1"/>
</dbReference>
<dbReference type="Gene3D" id="3.40.50.1370">
    <property type="entry name" value="Aspartate/ornithine carbamoyltransferase"/>
    <property type="match status" value="2"/>
</dbReference>
<feature type="domain" description="Aspartate/ornithine carbamoyltransferase Asp/Orn-binding" evidence="7">
    <location>
        <begin position="152"/>
        <end position="305"/>
    </location>
</feature>
<dbReference type="GO" id="GO:0016597">
    <property type="term" value="F:amino acid binding"/>
    <property type="evidence" value="ECO:0007669"/>
    <property type="project" value="InterPro"/>
</dbReference>
<evidence type="ECO:0000256" key="3">
    <source>
        <dbReference type="ARBA" id="ARBA00013007"/>
    </source>
</evidence>
<dbReference type="EC" id="2.1.3.3" evidence="3 6"/>
<sequence length="310" mass="34531">MTGRAHVRHLLKVSDLDPQEILDIFELTEKVRRDPEDFGERLSRKTVGLLFEKASTRTRLSFEAGVHQMGGDTVFMGGDSQLSRGETVEDTARVMSGYLDLIVIRTFGHDRIERFAQKSGIPVINGLTDGHHPCQALSDFSFVLKETGKVRGMRMAYIGDGNNMAHSLMEAAALLGVHLVVSTPSGYAPEAGILRWSMEMARKTGGSLEWMTDPKEAAKGARVLYTDVWTSMGQEAESTIREQAFFGYQINREILSIADPDAIVLHCLPAYRGKEITEEILEGPRSRVFEQAENRLHLQKALMLYCKGKG</sequence>
<dbReference type="FunFam" id="3.40.50.1370:FF:000008">
    <property type="entry name" value="Ornithine carbamoyltransferase"/>
    <property type="match status" value="1"/>
</dbReference>
<keyword evidence="4 6" id="KW-0808">Transferase</keyword>
<feature type="binding site" evidence="6">
    <location>
        <begin position="132"/>
        <end position="135"/>
    </location>
    <ligand>
        <name>carbamoyl phosphate</name>
        <dbReference type="ChEBI" id="CHEBI:58228"/>
    </ligand>
</feature>
<dbReference type="PRINTS" id="PR00100">
    <property type="entry name" value="AOTCASE"/>
</dbReference>
<dbReference type="InterPro" id="IPR002292">
    <property type="entry name" value="Orn/put_carbamltrans"/>
</dbReference>
<dbReference type="InterPro" id="IPR006131">
    <property type="entry name" value="Asp_carbamoyltransf_Asp/Orn-bd"/>
</dbReference>
<comment type="subcellular location">
    <subcellularLocation>
        <location evidence="6">Cytoplasm</location>
    </subcellularLocation>
</comment>
<dbReference type="AlphaFoldDB" id="A0A7C3LRN7"/>
<dbReference type="GO" id="GO:0042450">
    <property type="term" value="P:L-arginine biosynthetic process via ornithine"/>
    <property type="evidence" value="ECO:0007669"/>
    <property type="project" value="UniProtKB-UniRule"/>
</dbReference>
<feature type="binding site" evidence="6">
    <location>
        <position position="227"/>
    </location>
    <ligand>
        <name>L-ornithine</name>
        <dbReference type="ChEBI" id="CHEBI:46911"/>
    </ligand>
</feature>
<dbReference type="NCBIfam" id="TIGR00658">
    <property type="entry name" value="orni_carb_tr"/>
    <property type="match status" value="1"/>
</dbReference>
<dbReference type="PANTHER" id="PTHR45753">
    <property type="entry name" value="ORNITHINE CARBAMOYLTRANSFERASE, MITOCHONDRIAL"/>
    <property type="match status" value="1"/>
</dbReference>
<organism evidence="9">
    <name type="scientific">Leptospirillum ferriphilum</name>
    <dbReference type="NCBI Taxonomy" id="178606"/>
    <lineage>
        <taxon>Bacteria</taxon>
        <taxon>Pseudomonadati</taxon>
        <taxon>Nitrospirota</taxon>
        <taxon>Nitrospiria</taxon>
        <taxon>Nitrospirales</taxon>
        <taxon>Nitrospiraceae</taxon>
        <taxon>Leptospirillum</taxon>
    </lineage>
</organism>
<feature type="binding site" evidence="6">
    <location>
        <position position="81"/>
    </location>
    <ligand>
        <name>carbamoyl phosphate</name>
        <dbReference type="ChEBI" id="CHEBI:58228"/>
    </ligand>
</feature>
<comment type="caution">
    <text evidence="9">The sequence shown here is derived from an EMBL/GenBank/DDBJ whole genome shotgun (WGS) entry which is preliminary data.</text>
</comment>
<accession>A0A7C3LRN7</accession>
<feature type="binding site" evidence="6">
    <location>
        <begin position="55"/>
        <end position="58"/>
    </location>
    <ligand>
        <name>carbamoyl phosphate</name>
        <dbReference type="ChEBI" id="CHEBI:58228"/>
    </ligand>
</feature>
<feature type="domain" description="Aspartate/ornithine carbamoyltransferase carbamoyl-P binding" evidence="8">
    <location>
        <begin position="8"/>
        <end position="141"/>
    </location>
</feature>
<dbReference type="InterPro" id="IPR024904">
    <property type="entry name" value="OTCase_ArgI"/>
</dbReference>
<dbReference type="InterPro" id="IPR006132">
    <property type="entry name" value="Asp/Orn_carbamoyltranf_P-bd"/>
</dbReference>
<dbReference type="PRINTS" id="PR00102">
    <property type="entry name" value="OTCASE"/>
</dbReference>
<dbReference type="NCBIfam" id="NF001986">
    <property type="entry name" value="PRK00779.1"/>
    <property type="match status" value="1"/>
</dbReference>
<evidence type="ECO:0000313" key="9">
    <source>
        <dbReference type="EMBL" id="HFT92922.1"/>
    </source>
</evidence>
<dbReference type="SUPFAM" id="SSF53671">
    <property type="entry name" value="Aspartate/ornithine carbamoyltransferase"/>
    <property type="match status" value="1"/>
</dbReference>
<keyword evidence="6" id="KW-0963">Cytoplasm</keyword>
<proteinExistence type="inferred from homology"/>
<dbReference type="EMBL" id="DTMM01000067">
    <property type="protein sequence ID" value="HFT92922.1"/>
    <property type="molecule type" value="Genomic_DNA"/>
</dbReference>
<comment type="similarity">
    <text evidence="2 6">Belongs to the aspartate/ornithine carbamoyltransferase superfamily. OTCase family.</text>
</comment>